<protein>
    <submittedName>
        <fullName evidence="1">E3 ubiquitin-protein ligase UBR2</fullName>
    </submittedName>
</protein>
<sequence length="79" mass="8605">MARNPLIPTKLLQELKDIKLGGLCGKELSVSNAVRIALLLVKAEPDEMEDAVHLVLGEAAGLEIVCTLKHKGHKIREEP</sequence>
<dbReference type="EMBL" id="CP045899">
    <property type="protein sequence ID" value="QQP40827.1"/>
    <property type="molecule type" value="Genomic_DNA"/>
</dbReference>
<proteinExistence type="predicted"/>
<reference evidence="2" key="1">
    <citation type="submission" date="2021-01" db="EMBL/GenBank/DDBJ databases">
        <title>Caligus Genome Assembly.</title>
        <authorList>
            <person name="Gallardo-Escarate C."/>
        </authorList>
    </citation>
    <scope>NUCLEOTIDE SEQUENCE [LARGE SCALE GENOMIC DNA]</scope>
</reference>
<dbReference type="AlphaFoldDB" id="A0A7T8JZC1"/>
<evidence type="ECO:0000313" key="2">
    <source>
        <dbReference type="Proteomes" id="UP000595437"/>
    </source>
</evidence>
<name>A0A7T8JZC1_CALRO</name>
<keyword evidence="2" id="KW-1185">Reference proteome</keyword>
<organism evidence="1 2">
    <name type="scientific">Caligus rogercresseyi</name>
    <name type="common">Sea louse</name>
    <dbReference type="NCBI Taxonomy" id="217165"/>
    <lineage>
        <taxon>Eukaryota</taxon>
        <taxon>Metazoa</taxon>
        <taxon>Ecdysozoa</taxon>
        <taxon>Arthropoda</taxon>
        <taxon>Crustacea</taxon>
        <taxon>Multicrustacea</taxon>
        <taxon>Hexanauplia</taxon>
        <taxon>Copepoda</taxon>
        <taxon>Siphonostomatoida</taxon>
        <taxon>Caligidae</taxon>
        <taxon>Caligus</taxon>
    </lineage>
</organism>
<evidence type="ECO:0000313" key="1">
    <source>
        <dbReference type="EMBL" id="QQP40827.1"/>
    </source>
</evidence>
<accession>A0A7T8JZC1</accession>
<gene>
    <name evidence="1" type="ORF">FKW44_015009</name>
</gene>
<dbReference type="Proteomes" id="UP000595437">
    <property type="component" value="Chromosome 10"/>
</dbReference>